<feature type="transmembrane region" description="Helical" evidence="6">
    <location>
        <begin position="123"/>
        <end position="140"/>
    </location>
</feature>
<dbReference type="AlphaFoldDB" id="A0A9P9E6M1"/>
<feature type="transmembrane region" description="Helical" evidence="6">
    <location>
        <begin position="161"/>
        <end position="182"/>
    </location>
</feature>
<name>A0A9P9E6M1_9PLEO</name>
<feature type="compositionally biased region" description="Basic residues" evidence="5">
    <location>
        <begin position="691"/>
        <end position="701"/>
    </location>
</feature>
<feature type="compositionally biased region" description="Basic and acidic residues" evidence="5">
    <location>
        <begin position="678"/>
        <end position="690"/>
    </location>
</feature>
<reference evidence="7" key="1">
    <citation type="journal article" date="2021" name="Nat. Commun.">
        <title>Genetic determinants of endophytism in the Arabidopsis root mycobiome.</title>
        <authorList>
            <person name="Mesny F."/>
            <person name="Miyauchi S."/>
            <person name="Thiergart T."/>
            <person name="Pickel B."/>
            <person name="Atanasova L."/>
            <person name="Karlsson M."/>
            <person name="Huettel B."/>
            <person name="Barry K.W."/>
            <person name="Haridas S."/>
            <person name="Chen C."/>
            <person name="Bauer D."/>
            <person name="Andreopoulos W."/>
            <person name="Pangilinan J."/>
            <person name="LaButti K."/>
            <person name="Riley R."/>
            <person name="Lipzen A."/>
            <person name="Clum A."/>
            <person name="Drula E."/>
            <person name="Henrissat B."/>
            <person name="Kohler A."/>
            <person name="Grigoriev I.V."/>
            <person name="Martin F.M."/>
            <person name="Hacquard S."/>
        </authorList>
    </citation>
    <scope>NUCLEOTIDE SEQUENCE</scope>
    <source>
        <strain evidence="7">MPI-CAGE-CH-0243</strain>
    </source>
</reference>
<feature type="transmembrane region" description="Helical" evidence="6">
    <location>
        <begin position="98"/>
        <end position="117"/>
    </location>
</feature>
<keyword evidence="8" id="KW-1185">Reference proteome</keyword>
<dbReference type="PANTHER" id="PTHR19317">
    <property type="entry name" value="PRENYLATED RAB ACCEPTOR 1-RELATED"/>
    <property type="match status" value="1"/>
</dbReference>
<gene>
    <name evidence="7" type="ORF">B0J11DRAFT_503216</name>
</gene>
<keyword evidence="3 6" id="KW-1133">Transmembrane helix</keyword>
<keyword evidence="4 6" id="KW-0472">Membrane</keyword>
<feature type="region of interest" description="Disordered" evidence="5">
    <location>
        <begin position="354"/>
        <end position="568"/>
    </location>
</feature>
<comment type="caution">
    <text evidence="7">The sequence shown here is derived from an EMBL/GenBank/DDBJ whole genome shotgun (WGS) entry which is preliminary data.</text>
</comment>
<dbReference type="Pfam" id="PF03208">
    <property type="entry name" value="PRA1"/>
    <property type="match status" value="1"/>
</dbReference>
<dbReference type="GO" id="GO:0016020">
    <property type="term" value="C:membrane"/>
    <property type="evidence" value="ECO:0007669"/>
    <property type="project" value="UniProtKB-SubCell"/>
</dbReference>
<evidence type="ECO:0000256" key="4">
    <source>
        <dbReference type="ARBA" id="ARBA00023136"/>
    </source>
</evidence>
<evidence type="ECO:0000256" key="1">
    <source>
        <dbReference type="ARBA" id="ARBA00004141"/>
    </source>
</evidence>
<evidence type="ECO:0000256" key="6">
    <source>
        <dbReference type="SAM" id="Phobius"/>
    </source>
</evidence>
<feature type="compositionally biased region" description="Polar residues" evidence="5">
    <location>
        <begin position="1"/>
        <end position="14"/>
    </location>
</feature>
<evidence type="ECO:0000256" key="5">
    <source>
        <dbReference type="SAM" id="MobiDB-lite"/>
    </source>
</evidence>
<dbReference type="InterPro" id="IPR004895">
    <property type="entry name" value="Prenylated_rab_accept_PRA1"/>
</dbReference>
<dbReference type="OrthoDB" id="63113at2759"/>
<keyword evidence="2 6" id="KW-0812">Transmembrane</keyword>
<sequence>MASSADLEAQQTLLTPERPQHPQQPSSTSAFATMAALRIPIDAITSRMNLSGRFEGLGNQSISSRFANLRPISEFFDIKRISKPANFSEVQSRVNYNLGYFSSNYAVVFTMLAIYSLLSNPTLLFVIFLVIGGMYGIGKLQGNDLEIGSWRATTSQLYTTLLVVAIPLGFIASPFYTALWLIGASQADRVSFFRGGGLGGRPRTPYTVPQWGRPSGAKAGVGRYMEEAEDVYKYQEVDTDDEKNGGFALEPGYRTSNHGRVNPDDELYFNDMDLRAWERRTGAVDGYGDDDSFEEDEGYYDGTASVSVITPENEEEIFQIVMGKIRQARSAGGSDIQLTPEELEVYQSRVMHQRASVAQPQQQQQVQARHGSIPMQNSPGGVIGNNSSNTVPSVPVAASVSGSTRSSKEKRRTSIFGSRPKKDKEKSSSSSSRKRSTSNATEFSQPPPGFVVPGVDGQHTLAPINAYSPRRTREPGLKSSRIHRPSSRSASLYSQQAQVSTRTPPPREIPGAFPSSPQGYHRVTTPLVQQTRPPSSSSHSSISDYVDRPSPPHARTDSSSTQPPAKLIPFPVLDYQHHTADPYQYHVPGQPAPYQYPVYSPPHPQYARQVPSPVESYPSAMPRHVPVPGQYTAAPTSFPQGGYTDPSLDNRATPVYAETVREDGQGGLIVDLAPHADATGHKSSGKDGERKRRTVKTKKKT</sequence>
<organism evidence="7 8">
    <name type="scientific">Dendryphion nanum</name>
    <dbReference type="NCBI Taxonomy" id="256645"/>
    <lineage>
        <taxon>Eukaryota</taxon>
        <taxon>Fungi</taxon>
        <taxon>Dikarya</taxon>
        <taxon>Ascomycota</taxon>
        <taxon>Pezizomycotina</taxon>
        <taxon>Dothideomycetes</taxon>
        <taxon>Pleosporomycetidae</taxon>
        <taxon>Pleosporales</taxon>
        <taxon>Torulaceae</taxon>
        <taxon>Dendryphion</taxon>
    </lineage>
</organism>
<accession>A0A9P9E6M1</accession>
<evidence type="ECO:0000256" key="3">
    <source>
        <dbReference type="ARBA" id="ARBA00022989"/>
    </source>
</evidence>
<feature type="region of interest" description="Disordered" evidence="5">
    <location>
        <begin position="673"/>
        <end position="701"/>
    </location>
</feature>
<protein>
    <submittedName>
        <fullName evidence="7">PRA1 family protein-domain-containing protein</fullName>
    </submittedName>
</protein>
<evidence type="ECO:0000313" key="8">
    <source>
        <dbReference type="Proteomes" id="UP000700596"/>
    </source>
</evidence>
<dbReference type="Proteomes" id="UP000700596">
    <property type="component" value="Unassembled WGS sequence"/>
</dbReference>
<proteinExistence type="predicted"/>
<evidence type="ECO:0000256" key="2">
    <source>
        <dbReference type="ARBA" id="ARBA00022692"/>
    </source>
</evidence>
<feature type="compositionally biased region" description="Polar residues" evidence="5">
    <location>
        <begin position="487"/>
        <end position="502"/>
    </location>
</feature>
<evidence type="ECO:0000313" key="7">
    <source>
        <dbReference type="EMBL" id="KAH7132028.1"/>
    </source>
</evidence>
<feature type="compositionally biased region" description="Low complexity" evidence="5">
    <location>
        <begin position="354"/>
        <end position="369"/>
    </location>
</feature>
<feature type="region of interest" description="Disordered" evidence="5">
    <location>
        <begin position="1"/>
        <end position="27"/>
    </location>
</feature>
<comment type="subcellular location">
    <subcellularLocation>
        <location evidence="1">Membrane</location>
        <topology evidence="1">Multi-pass membrane protein</topology>
    </subcellularLocation>
</comment>
<dbReference type="PANTHER" id="PTHR19317:SF0">
    <property type="entry name" value="PRENYLATED RAB ACCEPTOR PROTEIN 1"/>
    <property type="match status" value="1"/>
</dbReference>
<feature type="compositionally biased region" description="Low complexity" evidence="5">
    <location>
        <begin position="384"/>
        <end position="405"/>
    </location>
</feature>
<dbReference type="GO" id="GO:0005794">
    <property type="term" value="C:Golgi apparatus"/>
    <property type="evidence" value="ECO:0007669"/>
    <property type="project" value="TreeGrafter"/>
</dbReference>
<dbReference type="EMBL" id="JAGMWT010000003">
    <property type="protein sequence ID" value="KAH7132028.1"/>
    <property type="molecule type" value="Genomic_DNA"/>
</dbReference>